<evidence type="ECO:0000313" key="4">
    <source>
        <dbReference type="WBParaSite" id="nRc.2.0.1.t31056-RA"/>
    </source>
</evidence>
<dbReference type="GO" id="GO:0005737">
    <property type="term" value="C:cytoplasm"/>
    <property type="evidence" value="ECO:0007669"/>
    <property type="project" value="TreeGrafter"/>
</dbReference>
<dbReference type="InterPro" id="IPR001849">
    <property type="entry name" value="PH_domain"/>
</dbReference>
<dbReference type="PROSITE" id="PS50003">
    <property type="entry name" value="PH_DOMAIN"/>
    <property type="match status" value="1"/>
</dbReference>
<proteinExistence type="predicted"/>
<dbReference type="InterPro" id="IPR011993">
    <property type="entry name" value="PH-like_dom_sf"/>
</dbReference>
<evidence type="ECO:0000313" key="3">
    <source>
        <dbReference type="Proteomes" id="UP000887565"/>
    </source>
</evidence>
<dbReference type="Proteomes" id="UP000887565">
    <property type="component" value="Unplaced"/>
</dbReference>
<reference evidence="4" key="1">
    <citation type="submission" date="2022-11" db="UniProtKB">
        <authorList>
            <consortium name="WormBaseParasite"/>
        </authorList>
    </citation>
    <scope>IDENTIFICATION</scope>
</reference>
<feature type="domain" description="PH" evidence="1">
    <location>
        <begin position="90"/>
        <end position="201"/>
    </location>
</feature>
<dbReference type="GO" id="GO:0005085">
    <property type="term" value="F:guanyl-nucleotide exchange factor activity"/>
    <property type="evidence" value="ECO:0007669"/>
    <property type="project" value="InterPro"/>
</dbReference>
<dbReference type="WBParaSite" id="nRc.2.0.1.t31056-RA">
    <property type="protein sequence ID" value="nRc.2.0.1.t31056-RA"/>
    <property type="gene ID" value="nRc.2.0.1.g31056"/>
</dbReference>
<dbReference type="InterPro" id="IPR035899">
    <property type="entry name" value="DBL_dom_sf"/>
</dbReference>
<evidence type="ECO:0000259" key="1">
    <source>
        <dbReference type="PROSITE" id="PS50003"/>
    </source>
</evidence>
<organism evidence="3 4">
    <name type="scientific">Romanomermis culicivorax</name>
    <name type="common">Nematode worm</name>
    <dbReference type="NCBI Taxonomy" id="13658"/>
    <lineage>
        <taxon>Eukaryota</taxon>
        <taxon>Metazoa</taxon>
        <taxon>Ecdysozoa</taxon>
        <taxon>Nematoda</taxon>
        <taxon>Enoplea</taxon>
        <taxon>Dorylaimia</taxon>
        <taxon>Mermithida</taxon>
        <taxon>Mermithoidea</taxon>
        <taxon>Mermithidae</taxon>
        <taxon>Romanomermis</taxon>
    </lineage>
</organism>
<dbReference type="PROSITE" id="PS50010">
    <property type="entry name" value="DH_2"/>
    <property type="match status" value="1"/>
</dbReference>
<dbReference type="Pfam" id="PF00169">
    <property type="entry name" value="PH"/>
    <property type="match status" value="1"/>
</dbReference>
<sequence>MIGLNSNFSTMVTGLSSPFRHVEKYPNLLQEIERHLQEHHPDRGDTQRAVSVYRDLANSCNDIRKQKETQMELLSCVIKDWTGPVRFMLLASFGGILYAKSVSISHGDESEWKEKFLTLFAKLLLVLNVSSDMDSYIFERKIDLSGTSVKKMPKNESCPLSSHQNILTISRTQDSEIILKLLLSSYEETNKWLHSLEKAGVFVEESTISSKPNDSISAKAYSTVQNHQVPQSQKLEVSLMPSPGYAEMISKKTCSLSNVHSLVTTSDSSSKHLPLNMVKAKNQFTPESSYQQHRAVNLPRKKFSGFCIRPLPPYKLYNVRSATESNQIKMRKKGKDAVIQAFILNNIIVV</sequence>
<feature type="domain" description="DH" evidence="2">
    <location>
        <begin position="15"/>
        <end position="63"/>
    </location>
</feature>
<name>A0A915JXJ7_ROMCU</name>
<dbReference type="SUPFAM" id="SSF50729">
    <property type="entry name" value="PH domain-like"/>
    <property type="match status" value="1"/>
</dbReference>
<protein>
    <submittedName>
        <fullName evidence="4">Uncharacterized protein</fullName>
    </submittedName>
</protein>
<evidence type="ECO:0000259" key="2">
    <source>
        <dbReference type="PROSITE" id="PS50010"/>
    </source>
</evidence>
<dbReference type="PANTHER" id="PTHR46026:SF1">
    <property type="entry name" value="RHO-TYPE GUANINE NUCLEOTIDE EXCHANGE FACTOR, ISOFORM F"/>
    <property type="match status" value="1"/>
</dbReference>
<dbReference type="AlphaFoldDB" id="A0A915JXJ7"/>
<dbReference type="SUPFAM" id="SSF48065">
    <property type="entry name" value="DBL homology domain (DH-domain)"/>
    <property type="match status" value="1"/>
</dbReference>
<dbReference type="Gene3D" id="2.30.29.30">
    <property type="entry name" value="Pleckstrin-homology domain (PH domain)/Phosphotyrosine-binding domain (PTB)"/>
    <property type="match status" value="1"/>
</dbReference>
<accession>A0A915JXJ7</accession>
<keyword evidence="3" id="KW-1185">Reference proteome</keyword>
<dbReference type="Gene3D" id="1.20.900.10">
    <property type="entry name" value="Dbl homology (DH) domain"/>
    <property type="match status" value="1"/>
</dbReference>
<dbReference type="Pfam" id="PF00621">
    <property type="entry name" value="RhoGEF"/>
    <property type="match status" value="1"/>
</dbReference>
<dbReference type="InterPro" id="IPR000219">
    <property type="entry name" value="DH_dom"/>
</dbReference>
<dbReference type="PANTHER" id="PTHR46026">
    <property type="entry name" value="RHO-TYPE GUANINE NUCLEOTIDE EXCHANGE FACTOR, ISOFORM F"/>
    <property type="match status" value="1"/>
</dbReference>